<sequence>MAMLRNLWRNKAFLLMALPGTIWLILFFYIPVFGNVVAFKNFHYSSGGFFQSLRESPWVGFDNFKFLFSSNNAYLITRNTVLYNVAFIVLGLIFAVFLAIVLSELRSKRMIKIYQTSMLFPYFLSWVIISYFVFAFLSPDKGLMNSILTLFGGEEINWYNEQKYWPFILIVLGIWKGVGYNSVIYFASIMGINSDYYEAAMVDGASKWQQIKNITIPQLVPLISILSILSVGNIFRADFGLFYQIPRNSGALYEVTSVLDTYIYNGLTSTGDIGMTAAAGLYQSVVGCILVVLANFIVRKFDEESALF</sequence>
<dbReference type="Pfam" id="PF00528">
    <property type="entry name" value="BPD_transp_1"/>
    <property type="match status" value="1"/>
</dbReference>
<evidence type="ECO:0000256" key="4">
    <source>
        <dbReference type="ARBA" id="ARBA00022692"/>
    </source>
</evidence>
<dbReference type="PANTHER" id="PTHR43227:SF11">
    <property type="entry name" value="BLL4140 PROTEIN"/>
    <property type="match status" value="1"/>
</dbReference>
<dbReference type="GeneID" id="56351393"/>
<keyword evidence="3" id="KW-1003">Cell membrane</keyword>
<evidence type="ECO:0000256" key="5">
    <source>
        <dbReference type="ARBA" id="ARBA00022989"/>
    </source>
</evidence>
<evidence type="ECO:0000313" key="9">
    <source>
        <dbReference type="EMBL" id="KLV23623.1"/>
    </source>
</evidence>
<keyword evidence="6 7" id="KW-0472">Membrane</keyword>
<dbReference type="CDD" id="cd06261">
    <property type="entry name" value="TM_PBP2"/>
    <property type="match status" value="1"/>
</dbReference>
<keyword evidence="2 7" id="KW-0813">Transport</keyword>
<dbReference type="AlphaFoldDB" id="A0A0J1ICH0"/>
<dbReference type="InterPro" id="IPR035906">
    <property type="entry name" value="MetI-like_sf"/>
</dbReference>
<comment type="subcellular location">
    <subcellularLocation>
        <location evidence="1 7">Cell membrane</location>
        <topology evidence="1 7">Multi-pass membrane protein</topology>
    </subcellularLocation>
</comment>
<keyword evidence="10" id="KW-1185">Reference proteome</keyword>
<feature type="transmembrane region" description="Helical" evidence="7">
    <location>
        <begin position="12"/>
        <end position="32"/>
    </location>
</feature>
<feature type="transmembrane region" description="Helical" evidence="7">
    <location>
        <begin position="273"/>
        <end position="298"/>
    </location>
</feature>
<name>A0A0J1ICH0_NIACI</name>
<keyword evidence="5 7" id="KW-1133">Transmembrane helix</keyword>
<evidence type="ECO:0000256" key="3">
    <source>
        <dbReference type="ARBA" id="ARBA00022475"/>
    </source>
</evidence>
<reference evidence="9 10" key="1">
    <citation type="submission" date="2015-05" db="EMBL/GenBank/DDBJ databases">
        <title>Whole genome sequence and identification of bacterial endophytes from Costus igneus.</title>
        <authorList>
            <person name="Lee Y.P."/>
            <person name="Gan H.M."/>
            <person name="Eng W."/>
            <person name="Wheatley M.S."/>
            <person name="Caraballo A."/>
            <person name="Polter S."/>
            <person name="Savka M.A."/>
            <person name="Hudson A.O."/>
        </authorList>
    </citation>
    <scope>NUCLEOTIDE SEQUENCE [LARGE SCALE GENOMIC DNA]</scope>
    <source>
        <strain evidence="9 10">RIT379</strain>
    </source>
</reference>
<proteinExistence type="inferred from homology"/>
<feature type="transmembrane region" description="Helical" evidence="7">
    <location>
        <begin position="117"/>
        <end position="137"/>
    </location>
</feature>
<dbReference type="PATRIC" id="fig|1397.4.peg.2528"/>
<evidence type="ECO:0000256" key="7">
    <source>
        <dbReference type="RuleBase" id="RU363032"/>
    </source>
</evidence>
<evidence type="ECO:0000313" key="10">
    <source>
        <dbReference type="Proteomes" id="UP000036045"/>
    </source>
</evidence>
<feature type="transmembrane region" description="Helical" evidence="7">
    <location>
        <begin position="216"/>
        <end position="235"/>
    </location>
</feature>
<evidence type="ECO:0000256" key="2">
    <source>
        <dbReference type="ARBA" id="ARBA00022448"/>
    </source>
</evidence>
<evidence type="ECO:0000259" key="8">
    <source>
        <dbReference type="PROSITE" id="PS50928"/>
    </source>
</evidence>
<dbReference type="PROSITE" id="PS50928">
    <property type="entry name" value="ABC_TM1"/>
    <property type="match status" value="1"/>
</dbReference>
<keyword evidence="4 7" id="KW-0812">Transmembrane</keyword>
<evidence type="ECO:0000256" key="6">
    <source>
        <dbReference type="ARBA" id="ARBA00023136"/>
    </source>
</evidence>
<evidence type="ECO:0000256" key="1">
    <source>
        <dbReference type="ARBA" id="ARBA00004651"/>
    </source>
</evidence>
<dbReference type="Proteomes" id="UP000036045">
    <property type="component" value="Unassembled WGS sequence"/>
</dbReference>
<dbReference type="EMBL" id="LDPH01000024">
    <property type="protein sequence ID" value="KLV23623.1"/>
    <property type="molecule type" value="Genomic_DNA"/>
</dbReference>
<dbReference type="GO" id="GO:0005886">
    <property type="term" value="C:plasma membrane"/>
    <property type="evidence" value="ECO:0007669"/>
    <property type="project" value="UniProtKB-SubCell"/>
</dbReference>
<dbReference type="InterPro" id="IPR000515">
    <property type="entry name" value="MetI-like"/>
</dbReference>
<comment type="caution">
    <text evidence="9">The sequence shown here is derived from an EMBL/GenBank/DDBJ whole genome shotgun (WGS) entry which is preliminary data.</text>
</comment>
<dbReference type="PANTHER" id="PTHR43227">
    <property type="entry name" value="BLL4140 PROTEIN"/>
    <property type="match status" value="1"/>
</dbReference>
<dbReference type="InterPro" id="IPR050809">
    <property type="entry name" value="UgpAE/MalFG_permease"/>
</dbReference>
<comment type="similarity">
    <text evidence="7">Belongs to the binding-protein-dependent transport system permease family.</text>
</comment>
<feature type="transmembrane region" description="Helical" evidence="7">
    <location>
        <begin position="164"/>
        <end position="187"/>
    </location>
</feature>
<feature type="transmembrane region" description="Helical" evidence="7">
    <location>
        <begin position="81"/>
        <end position="105"/>
    </location>
</feature>
<gene>
    <name evidence="9" type="ORF">ABW02_19040</name>
</gene>
<dbReference type="SUPFAM" id="SSF161098">
    <property type="entry name" value="MetI-like"/>
    <property type="match status" value="1"/>
</dbReference>
<feature type="domain" description="ABC transmembrane type-1" evidence="8">
    <location>
        <begin position="77"/>
        <end position="294"/>
    </location>
</feature>
<organism evidence="9 10">
    <name type="scientific">Niallia circulans</name>
    <name type="common">Bacillus circulans</name>
    <dbReference type="NCBI Taxonomy" id="1397"/>
    <lineage>
        <taxon>Bacteria</taxon>
        <taxon>Bacillati</taxon>
        <taxon>Bacillota</taxon>
        <taxon>Bacilli</taxon>
        <taxon>Bacillales</taxon>
        <taxon>Bacillaceae</taxon>
        <taxon>Niallia</taxon>
    </lineage>
</organism>
<dbReference type="Gene3D" id="1.10.3720.10">
    <property type="entry name" value="MetI-like"/>
    <property type="match status" value="1"/>
</dbReference>
<accession>A0A0J1ICH0</accession>
<dbReference type="RefSeq" id="WP_047943831.1">
    <property type="nucleotide sequence ID" value="NZ_CP026031.1"/>
</dbReference>
<dbReference type="GO" id="GO:0055085">
    <property type="term" value="P:transmembrane transport"/>
    <property type="evidence" value="ECO:0007669"/>
    <property type="project" value="InterPro"/>
</dbReference>
<protein>
    <submittedName>
        <fullName evidence="9">Sugar ABC transporter permease</fullName>
    </submittedName>
</protein>